<organism evidence="2">
    <name type="scientific">Microvirga ossetica</name>
    <dbReference type="NCBI Taxonomy" id="1882682"/>
    <lineage>
        <taxon>Bacteria</taxon>
        <taxon>Pseudomonadati</taxon>
        <taxon>Pseudomonadota</taxon>
        <taxon>Alphaproteobacteria</taxon>
        <taxon>Hyphomicrobiales</taxon>
        <taxon>Methylobacteriaceae</taxon>
        <taxon>Microvirga</taxon>
    </lineage>
</organism>
<evidence type="ECO:0000313" key="2">
    <source>
        <dbReference type="EMBL" id="ANY83564.1"/>
    </source>
</evidence>
<accession>A0A1B2EUB1</accession>
<dbReference type="EMBL" id="CP016618">
    <property type="protein sequence ID" value="ANY83564.1"/>
    <property type="molecule type" value="Genomic_DNA"/>
</dbReference>
<reference evidence="2" key="1">
    <citation type="submission" date="2016-07" db="EMBL/GenBank/DDBJ databases">
        <title>Microvirga ossetica sp. nov. a new species of rhizobia isolated from root nodules of the legume species Vicia alpestris Steven originated from North Ossetia region in the Caucasus.</title>
        <authorList>
            <person name="Safronova V.I."/>
            <person name="Kuznetsova I.G."/>
            <person name="Sazanova A.L."/>
            <person name="Belimov A."/>
            <person name="Andronov E."/>
            <person name="Osledkin Y.S."/>
            <person name="Onishchuk O.P."/>
            <person name="Kurchak O.N."/>
            <person name="Shaposhnikov A.I."/>
            <person name="Willems A."/>
            <person name="Tikhonovich I.A."/>
        </authorList>
    </citation>
    <scope>NUCLEOTIDE SEQUENCE [LARGE SCALE GENOMIC DNA]</scope>
    <source>
        <strain evidence="2">V5/3M</strain>
        <plasmid evidence="2">unnamed3</plasmid>
    </source>
</reference>
<feature type="compositionally biased region" description="Basic residues" evidence="1">
    <location>
        <begin position="92"/>
        <end position="108"/>
    </location>
</feature>
<proteinExistence type="predicted"/>
<name>A0A1B2EUB1_9HYPH</name>
<dbReference type="RefSeq" id="WP_099514559.1">
    <property type="nucleotide sequence ID" value="NZ_CP016618.1"/>
</dbReference>
<evidence type="ECO:0000256" key="1">
    <source>
        <dbReference type="SAM" id="MobiDB-lite"/>
    </source>
</evidence>
<dbReference type="KEGG" id="moc:BB934_35495"/>
<feature type="region of interest" description="Disordered" evidence="1">
    <location>
        <begin position="58"/>
        <end position="112"/>
    </location>
</feature>
<sequence length="437" mass="49570">MGRLQRLADKTELEIQAARAVYEKNVAVIRARQTSLLHECRQIERCLDATGQYDPDLAKAVSPGPWKSNEVPAKRPRGRPRKNLPGDPPPPRKSRAKAGGRSGHRSSARARANVPAPVLTAEQMPTMPSKEALPRAATVFLPKSAGLPANDNCLPQPEPAPPKKVAPKFATYQGPDRALAYEEAQRKQKAAREDAFVDYERRANEITKAAEIRQGLSLPYDLSDPCDPTTMPDVLLALYPNFAETHRLPAATDLLELSDDVLFAWIRAVAQDRQLHKDWPEDKAREYLNRVYRGPREYTKGYSGRHIIEESLRREAWCWVNLRMYRAALLSAELQSGCELTKVRIELAEFDYQIEAALAEGYPTDNALESWRPTLREAYVRIVNALQWPEHLSRREILLWAHPERDPDVLAAYSPFDDPLERVSAWQSPDKLRHKLM</sequence>
<dbReference type="AlphaFoldDB" id="A0A1B2EUB1"/>
<gene>
    <name evidence="2" type="ORF">BB934_35495</name>
</gene>
<protein>
    <submittedName>
        <fullName evidence="2">Uncharacterized protein</fullName>
    </submittedName>
</protein>
<keyword evidence="2" id="KW-0614">Plasmid</keyword>
<geneLocation type="plasmid" evidence="2">
    <name>unnamed3</name>
</geneLocation>